<protein>
    <submittedName>
        <fullName evidence="2">Uncharacterized protein</fullName>
    </submittedName>
</protein>
<evidence type="ECO:0000313" key="2">
    <source>
        <dbReference type="EMBL" id="GBM13077.1"/>
    </source>
</evidence>
<keyword evidence="3" id="KW-1185">Reference proteome</keyword>
<dbReference type="AlphaFoldDB" id="A0A4Y2DAC9"/>
<dbReference type="Proteomes" id="UP000499080">
    <property type="component" value="Unassembled WGS sequence"/>
</dbReference>
<name>A0A4Y2DAC9_ARAVE</name>
<reference evidence="2 3" key="1">
    <citation type="journal article" date="2019" name="Sci. Rep.">
        <title>Orb-weaving spider Araneus ventricosus genome elucidates the spidroin gene catalogue.</title>
        <authorList>
            <person name="Kono N."/>
            <person name="Nakamura H."/>
            <person name="Ohtoshi R."/>
            <person name="Moran D.A.P."/>
            <person name="Shinohara A."/>
            <person name="Yoshida Y."/>
            <person name="Fujiwara M."/>
            <person name="Mori M."/>
            <person name="Tomita M."/>
            <person name="Arakawa K."/>
        </authorList>
    </citation>
    <scope>NUCLEOTIDE SEQUENCE [LARGE SCALE GENOMIC DNA]</scope>
</reference>
<feature type="region of interest" description="Disordered" evidence="1">
    <location>
        <begin position="1"/>
        <end position="22"/>
    </location>
</feature>
<dbReference type="EMBL" id="BGPR01242039">
    <property type="protein sequence ID" value="GBM13077.1"/>
    <property type="molecule type" value="Genomic_DNA"/>
</dbReference>
<accession>A0A4Y2DAC9</accession>
<sequence length="159" mass="17532">MGRRAVSSHINGSNKHKRKVEASQKSVSLFRCFTKSEQSSVINCADIEKKNRSNNELMVASCSTSVSASSSSTDSGKNTSVIKSFLIDDSVTKGEILWTIETVMMHTSLRTAGRDVLLFKTIFPDSNIAQKMQLQHDKVGCLLAYGIAPFFEKELSDSF</sequence>
<gene>
    <name evidence="2" type="ORF">AVEN_221905_1</name>
</gene>
<evidence type="ECO:0000256" key="1">
    <source>
        <dbReference type="SAM" id="MobiDB-lite"/>
    </source>
</evidence>
<dbReference type="OrthoDB" id="6622882at2759"/>
<organism evidence="2 3">
    <name type="scientific">Araneus ventricosus</name>
    <name type="common">Orbweaver spider</name>
    <name type="synonym">Epeira ventricosa</name>
    <dbReference type="NCBI Taxonomy" id="182803"/>
    <lineage>
        <taxon>Eukaryota</taxon>
        <taxon>Metazoa</taxon>
        <taxon>Ecdysozoa</taxon>
        <taxon>Arthropoda</taxon>
        <taxon>Chelicerata</taxon>
        <taxon>Arachnida</taxon>
        <taxon>Araneae</taxon>
        <taxon>Araneomorphae</taxon>
        <taxon>Entelegynae</taxon>
        <taxon>Araneoidea</taxon>
        <taxon>Araneidae</taxon>
        <taxon>Araneus</taxon>
    </lineage>
</organism>
<proteinExistence type="predicted"/>
<comment type="caution">
    <text evidence="2">The sequence shown here is derived from an EMBL/GenBank/DDBJ whole genome shotgun (WGS) entry which is preliminary data.</text>
</comment>
<evidence type="ECO:0000313" key="3">
    <source>
        <dbReference type="Proteomes" id="UP000499080"/>
    </source>
</evidence>